<keyword evidence="2" id="KW-0472">Membrane</keyword>
<protein>
    <submittedName>
        <fullName evidence="3">Uncharacterized protein</fullName>
    </submittedName>
</protein>
<feature type="coiled-coil region" evidence="1">
    <location>
        <begin position="12"/>
        <end position="46"/>
    </location>
</feature>
<evidence type="ECO:0000313" key="3">
    <source>
        <dbReference type="EMBL" id="CAB4158520.1"/>
    </source>
</evidence>
<evidence type="ECO:0000256" key="1">
    <source>
        <dbReference type="SAM" id="Coils"/>
    </source>
</evidence>
<feature type="transmembrane region" description="Helical" evidence="2">
    <location>
        <begin position="68"/>
        <end position="89"/>
    </location>
</feature>
<proteinExistence type="predicted"/>
<keyword evidence="2" id="KW-1133">Transmembrane helix</keyword>
<gene>
    <name evidence="3" type="ORF">UFOVP700_15</name>
</gene>
<accession>A0A6J5NFM2</accession>
<reference evidence="3" key="1">
    <citation type="submission" date="2020-04" db="EMBL/GenBank/DDBJ databases">
        <authorList>
            <person name="Chiriac C."/>
            <person name="Salcher M."/>
            <person name="Ghai R."/>
            <person name="Kavagutti S V."/>
        </authorList>
    </citation>
    <scope>NUCLEOTIDE SEQUENCE</scope>
</reference>
<name>A0A6J5NFM2_9CAUD</name>
<keyword evidence="2" id="KW-0812">Transmembrane</keyword>
<dbReference type="EMBL" id="LR796671">
    <property type="protein sequence ID" value="CAB4158520.1"/>
    <property type="molecule type" value="Genomic_DNA"/>
</dbReference>
<organism evidence="3">
    <name type="scientific">uncultured Caudovirales phage</name>
    <dbReference type="NCBI Taxonomy" id="2100421"/>
    <lineage>
        <taxon>Viruses</taxon>
        <taxon>Duplodnaviria</taxon>
        <taxon>Heunggongvirae</taxon>
        <taxon>Uroviricota</taxon>
        <taxon>Caudoviricetes</taxon>
        <taxon>Peduoviridae</taxon>
        <taxon>Maltschvirus</taxon>
        <taxon>Maltschvirus maltsch</taxon>
    </lineage>
</organism>
<sequence>MSQEKNNLETHVELCTLRYEQLDQRIQRVEQQLDRVCQDIQEFRTTINSEFNEIKTAIAQSKDERFRVSITTAGTIIVALIGLIGYITLGLR</sequence>
<keyword evidence="1" id="KW-0175">Coiled coil</keyword>
<evidence type="ECO:0000256" key="2">
    <source>
        <dbReference type="SAM" id="Phobius"/>
    </source>
</evidence>